<evidence type="ECO:0000313" key="1">
    <source>
        <dbReference type="EMBL" id="MDT0305826.1"/>
    </source>
</evidence>
<dbReference type="EMBL" id="JAVREN010000003">
    <property type="protein sequence ID" value="MDT0305826.1"/>
    <property type="molecule type" value="Genomic_DNA"/>
</dbReference>
<accession>A0ABU2L2N5</accession>
<proteinExistence type="predicted"/>
<evidence type="ECO:0000313" key="2">
    <source>
        <dbReference type="Proteomes" id="UP001183388"/>
    </source>
</evidence>
<gene>
    <name evidence="1" type="ORF">RM780_02460</name>
</gene>
<dbReference type="Proteomes" id="UP001183388">
    <property type="component" value="Unassembled WGS sequence"/>
</dbReference>
<name>A0ABU2L2N5_9ACTN</name>
<dbReference type="InterPro" id="IPR007804">
    <property type="entry name" value="GvpG"/>
</dbReference>
<dbReference type="Pfam" id="PF05120">
    <property type="entry name" value="GvpG"/>
    <property type="match status" value="1"/>
</dbReference>
<comment type="caution">
    <text evidence="1">The sequence shown here is derived from an EMBL/GenBank/DDBJ whole genome shotgun (WGS) entry which is preliminary data.</text>
</comment>
<keyword evidence="2" id="KW-1185">Reference proteome</keyword>
<sequence length="85" mass="9149">MLGLVGGLLREVALLPLAPARGAGWVVAQVVAEAERQYYDPEAVRAALAALYERLEAGGIGEAEFERLEEELLDRLDEAAARGRS</sequence>
<reference evidence="2" key="1">
    <citation type="submission" date="2023-07" db="EMBL/GenBank/DDBJ databases">
        <title>30 novel species of actinomycetes from the DSMZ collection.</title>
        <authorList>
            <person name="Nouioui I."/>
        </authorList>
    </citation>
    <scope>NUCLEOTIDE SEQUENCE [LARGE SCALE GENOMIC DNA]</scope>
    <source>
        <strain evidence="2">DSM 44917</strain>
    </source>
</reference>
<dbReference type="RefSeq" id="WP_311628743.1">
    <property type="nucleotide sequence ID" value="NZ_JAVREN010000003.1"/>
</dbReference>
<protein>
    <submittedName>
        <fullName evidence="1">Gas vesicle protein GvpG</fullName>
    </submittedName>
</protein>
<organism evidence="1 2">
    <name type="scientific">Streptomyces boetiae</name>
    <dbReference type="NCBI Taxonomy" id="3075541"/>
    <lineage>
        <taxon>Bacteria</taxon>
        <taxon>Bacillati</taxon>
        <taxon>Actinomycetota</taxon>
        <taxon>Actinomycetes</taxon>
        <taxon>Kitasatosporales</taxon>
        <taxon>Streptomycetaceae</taxon>
        <taxon>Streptomyces</taxon>
    </lineage>
</organism>